<feature type="domain" description="Chitin-binding type-1" evidence="10">
    <location>
        <begin position="576"/>
        <end position="618"/>
    </location>
</feature>
<dbReference type="EMBL" id="MCFH01000015">
    <property type="protein sequence ID" value="ORX52637.1"/>
    <property type="molecule type" value="Genomic_DNA"/>
</dbReference>
<dbReference type="SUPFAM" id="SSF52743">
    <property type="entry name" value="Subtilisin-like"/>
    <property type="match status" value="1"/>
</dbReference>
<dbReference type="Pfam" id="PF00082">
    <property type="entry name" value="Peptidase_S8"/>
    <property type="match status" value="1"/>
</dbReference>
<sequence>MKNIIHFYFLLNIIALFLIELVYAKNGNEKINFAYKKYKKTKNKELSKKDKFYMIFVNNTSPYQKRENEVMTLNSLIDDIQDLIIDNKDTYKDPSVLEELEENGQLRKRNSGESNLVYLISSVESKSVLYAYLSPYVVNSVRELPNIIACEPNHGLQFFSYYNTRDIQLEANWKNFTIRDESDLHLSLISQGKFSDDLVNKYDTNFYYPESAGKDIDIFIIDSGFNFDYREFSNVDERIVKCGYNITNGKVYNMASTTNCHVPTIQDDHGTEVADVAAGNIHGVANKANVYGFLLNEQDMLHEADILAGLQYIKKNLFRPYKAVINLSLGGFYSLSEKYETLDYLQELITEMSNAGAVFVVAAGNEAVEAYSERYNEACYPCSFKDVICVGAIDTVGINNIEYPTWDMINTNIMKTANYVKADFSNYGQVVDIYGPGYAKVEYKTFKNKLMGGIDGGTSFSTPIIAGVAATIMSEHPKMKFTTESMLTYLTKLAEKDMIGDLTQKDHNLFINNGKHIVYSSNNIYDGCGVRSGNKMCEDACCSIDGHCTREMKSCRTDQGCQIKYGLFMTIMSPEFGRCGFGYGICPYGTCCSYDGYCGKSENYCGIGCQVDYGFCKKEYIFE</sequence>
<feature type="active site" description="Charge relay system" evidence="7">
    <location>
        <position position="222"/>
    </location>
</feature>
<dbReference type="PROSITE" id="PS51892">
    <property type="entry name" value="SUBTILASE"/>
    <property type="match status" value="1"/>
</dbReference>
<proteinExistence type="inferred from homology"/>
<dbReference type="InterPro" id="IPR036861">
    <property type="entry name" value="Endochitinase-like_sf"/>
</dbReference>
<dbReference type="GO" id="GO:0006508">
    <property type="term" value="P:proteolysis"/>
    <property type="evidence" value="ECO:0007669"/>
    <property type="project" value="UniProtKB-KW"/>
</dbReference>
<feature type="active site" description="Charge relay system" evidence="7">
    <location>
        <position position="459"/>
    </location>
</feature>
<dbReference type="InterPro" id="IPR050131">
    <property type="entry name" value="Peptidase_S8_subtilisin-like"/>
</dbReference>
<reference evidence="11 12" key="2">
    <citation type="submission" date="2016-08" db="EMBL/GenBank/DDBJ databases">
        <title>Pervasive Adenine N6-methylation of Active Genes in Fungi.</title>
        <authorList>
            <consortium name="DOE Joint Genome Institute"/>
            <person name="Mondo S.J."/>
            <person name="Dannebaum R.O."/>
            <person name="Kuo R.C."/>
            <person name="Labutti K."/>
            <person name="Haridas S."/>
            <person name="Kuo A."/>
            <person name="Salamov A."/>
            <person name="Ahrendt S.R."/>
            <person name="Lipzen A."/>
            <person name="Sullivan W."/>
            <person name="Andreopoulos W.B."/>
            <person name="Clum A."/>
            <person name="Lindquist E."/>
            <person name="Daum C."/>
            <person name="Ramamoorthy G.K."/>
            <person name="Gryganskyi A."/>
            <person name="Culley D."/>
            <person name="Magnuson J.K."/>
            <person name="James T.Y."/>
            <person name="O'Malley M.A."/>
            <person name="Stajich J.E."/>
            <person name="Spatafora J.W."/>
            <person name="Visel A."/>
            <person name="Grigoriev I.V."/>
        </authorList>
    </citation>
    <scope>NUCLEOTIDE SEQUENCE [LARGE SCALE GENOMIC DNA]</scope>
    <source>
        <strain evidence="12">finn</strain>
    </source>
</reference>
<keyword evidence="12" id="KW-1185">Reference proteome</keyword>
<dbReference type="Gene3D" id="3.40.50.200">
    <property type="entry name" value="Peptidase S8/S53 domain"/>
    <property type="match status" value="1"/>
</dbReference>
<dbReference type="SUPFAM" id="SSF57016">
    <property type="entry name" value="Plant lectins/antimicrobial peptides"/>
    <property type="match status" value="1"/>
</dbReference>
<organism evidence="11 12">
    <name type="scientific">Piromyces finnis</name>
    <dbReference type="NCBI Taxonomy" id="1754191"/>
    <lineage>
        <taxon>Eukaryota</taxon>
        <taxon>Fungi</taxon>
        <taxon>Fungi incertae sedis</taxon>
        <taxon>Chytridiomycota</taxon>
        <taxon>Chytridiomycota incertae sedis</taxon>
        <taxon>Neocallimastigomycetes</taxon>
        <taxon>Neocallimastigales</taxon>
        <taxon>Neocallimastigaceae</taxon>
        <taxon>Piromyces</taxon>
    </lineage>
</organism>
<evidence type="ECO:0000313" key="12">
    <source>
        <dbReference type="Proteomes" id="UP000193719"/>
    </source>
</evidence>
<dbReference type="CDD" id="cd00035">
    <property type="entry name" value="ChtBD1"/>
    <property type="match status" value="1"/>
</dbReference>
<evidence type="ECO:0000256" key="2">
    <source>
        <dbReference type="ARBA" id="ARBA00022669"/>
    </source>
</evidence>
<keyword evidence="9" id="KW-0732">Signal</keyword>
<comment type="similarity">
    <text evidence="1 7 8">Belongs to the peptidase S8 family.</text>
</comment>
<dbReference type="PANTHER" id="PTHR43806:SF11">
    <property type="entry name" value="CEREVISIN-RELATED"/>
    <property type="match status" value="1"/>
</dbReference>
<feature type="signal peptide" evidence="9">
    <location>
        <begin position="1"/>
        <end position="24"/>
    </location>
</feature>
<dbReference type="AlphaFoldDB" id="A0A1Y1VCP9"/>
<evidence type="ECO:0000313" key="11">
    <source>
        <dbReference type="EMBL" id="ORX52637.1"/>
    </source>
</evidence>
<dbReference type="InterPro" id="IPR018371">
    <property type="entry name" value="Chitin-binding_1_CS"/>
</dbReference>
<evidence type="ECO:0000259" key="10">
    <source>
        <dbReference type="PROSITE" id="PS50941"/>
    </source>
</evidence>
<feature type="disulfide bond" evidence="6">
    <location>
        <begin position="591"/>
        <end position="605"/>
    </location>
</feature>
<dbReference type="InterPro" id="IPR036852">
    <property type="entry name" value="Peptidase_S8/S53_dom_sf"/>
</dbReference>
<evidence type="ECO:0000256" key="1">
    <source>
        <dbReference type="ARBA" id="ARBA00011073"/>
    </source>
</evidence>
<evidence type="ECO:0000256" key="3">
    <source>
        <dbReference type="ARBA" id="ARBA00022670"/>
    </source>
</evidence>
<dbReference type="PRINTS" id="PR00723">
    <property type="entry name" value="SUBTILISIN"/>
</dbReference>
<name>A0A1Y1VCP9_9FUNG</name>
<dbReference type="GO" id="GO:0004252">
    <property type="term" value="F:serine-type endopeptidase activity"/>
    <property type="evidence" value="ECO:0007669"/>
    <property type="project" value="UniProtKB-UniRule"/>
</dbReference>
<comment type="caution">
    <text evidence="11">The sequence shown here is derived from an EMBL/GenBank/DDBJ whole genome shotgun (WGS) entry which is preliminary data.</text>
</comment>
<feature type="disulfide bond" evidence="6">
    <location>
        <begin position="586"/>
        <end position="598"/>
    </location>
</feature>
<accession>A0A1Y1VCP9</accession>
<keyword evidence="4 7" id="KW-0378">Hydrolase</keyword>
<dbReference type="PROSITE" id="PS00136">
    <property type="entry name" value="SUBTILASE_ASP"/>
    <property type="match status" value="1"/>
</dbReference>
<dbReference type="OrthoDB" id="206201at2759"/>
<dbReference type="PROSITE" id="PS50941">
    <property type="entry name" value="CHIT_BIND_I_2"/>
    <property type="match status" value="1"/>
</dbReference>
<protein>
    <submittedName>
        <fullName evidence="11">Subtilisin-like protein</fullName>
    </submittedName>
</protein>
<dbReference type="GO" id="GO:0005615">
    <property type="term" value="C:extracellular space"/>
    <property type="evidence" value="ECO:0007669"/>
    <property type="project" value="TreeGrafter"/>
</dbReference>
<evidence type="ECO:0000256" key="4">
    <source>
        <dbReference type="ARBA" id="ARBA00022801"/>
    </source>
</evidence>
<keyword evidence="3 7" id="KW-0645">Protease</keyword>
<keyword evidence="6" id="KW-1015">Disulfide bond</keyword>
<feature type="chain" id="PRO_5012643678" evidence="9">
    <location>
        <begin position="25"/>
        <end position="623"/>
    </location>
</feature>
<dbReference type="PROSITE" id="PS00138">
    <property type="entry name" value="SUBTILASE_SER"/>
    <property type="match status" value="1"/>
</dbReference>
<evidence type="ECO:0000256" key="5">
    <source>
        <dbReference type="ARBA" id="ARBA00022825"/>
    </source>
</evidence>
<feature type="active site" description="Charge relay system" evidence="7">
    <location>
        <position position="269"/>
    </location>
</feature>
<dbReference type="Proteomes" id="UP000193719">
    <property type="component" value="Unassembled WGS sequence"/>
</dbReference>
<dbReference type="Gene3D" id="3.30.60.10">
    <property type="entry name" value="Endochitinase-like"/>
    <property type="match status" value="1"/>
</dbReference>
<keyword evidence="5 7" id="KW-0720">Serine protease</keyword>
<evidence type="ECO:0000256" key="7">
    <source>
        <dbReference type="PROSITE-ProRule" id="PRU01240"/>
    </source>
</evidence>
<dbReference type="SMART" id="SM00270">
    <property type="entry name" value="ChtBD1"/>
    <property type="match status" value="2"/>
</dbReference>
<dbReference type="InterPro" id="IPR023827">
    <property type="entry name" value="Peptidase_S8_Asp-AS"/>
</dbReference>
<dbReference type="PANTHER" id="PTHR43806">
    <property type="entry name" value="PEPTIDASE S8"/>
    <property type="match status" value="1"/>
</dbReference>
<dbReference type="GO" id="GO:0008061">
    <property type="term" value="F:chitin binding"/>
    <property type="evidence" value="ECO:0007669"/>
    <property type="project" value="UniProtKB-UniRule"/>
</dbReference>
<evidence type="ECO:0000256" key="9">
    <source>
        <dbReference type="SAM" id="SignalP"/>
    </source>
</evidence>
<evidence type="ECO:0000256" key="6">
    <source>
        <dbReference type="PROSITE-ProRule" id="PRU00261"/>
    </source>
</evidence>
<comment type="caution">
    <text evidence="6">Lacks conserved residue(s) required for the propagation of feature annotation.</text>
</comment>
<dbReference type="InterPro" id="IPR015500">
    <property type="entry name" value="Peptidase_S8_subtilisin-rel"/>
</dbReference>
<reference evidence="11 12" key="1">
    <citation type="submission" date="2016-08" db="EMBL/GenBank/DDBJ databases">
        <title>Genomes of anaerobic fungi encode conserved fungal cellulosomes for biomass hydrolysis.</title>
        <authorList>
            <consortium name="DOE Joint Genome Institute"/>
            <person name="Haitjema C.H."/>
            <person name="Gilmore S.P."/>
            <person name="Henske J.K."/>
            <person name="Solomon K.V."/>
            <person name="De Groot R."/>
            <person name="Kuo A."/>
            <person name="Mondo S.J."/>
            <person name="Salamov A.A."/>
            <person name="Labutti K."/>
            <person name="Zhao Z."/>
            <person name="Chiniquy J."/>
            <person name="Barry K."/>
            <person name="Brewer H.M."/>
            <person name="Purvine S.O."/>
            <person name="Wright A.T."/>
            <person name="Boxma B."/>
            <person name="Van Alen T."/>
            <person name="Hackstein J.H."/>
            <person name="Baker S.E."/>
            <person name="Grigoriev I.V."/>
            <person name="O'Malley M.A."/>
        </authorList>
    </citation>
    <scope>NUCLEOTIDE SEQUENCE [LARGE SCALE GENOMIC DNA]</scope>
    <source>
        <strain evidence="12">finn</strain>
    </source>
</reference>
<keyword evidence="2 6" id="KW-0147">Chitin-binding</keyword>
<evidence type="ECO:0000256" key="8">
    <source>
        <dbReference type="RuleBase" id="RU003355"/>
    </source>
</evidence>
<gene>
    <name evidence="11" type="ORF">BCR36DRAFT_411515</name>
</gene>
<dbReference type="InterPro" id="IPR023828">
    <property type="entry name" value="Peptidase_S8_Ser-AS"/>
</dbReference>
<dbReference type="STRING" id="1754191.A0A1Y1VCP9"/>
<dbReference type="PROSITE" id="PS00026">
    <property type="entry name" value="CHIT_BIND_I_1"/>
    <property type="match status" value="1"/>
</dbReference>
<dbReference type="InterPro" id="IPR001002">
    <property type="entry name" value="Chitin-bd_1"/>
</dbReference>
<dbReference type="InterPro" id="IPR000209">
    <property type="entry name" value="Peptidase_S8/S53_dom"/>
</dbReference>